<keyword evidence="2" id="KW-1185">Reference proteome</keyword>
<gene>
    <name evidence="1" type="ORF">BDN72DRAFT_864541</name>
</gene>
<evidence type="ECO:0000313" key="2">
    <source>
        <dbReference type="Proteomes" id="UP000308600"/>
    </source>
</evidence>
<name>A0ACD3A3D5_9AGAR</name>
<dbReference type="Proteomes" id="UP000308600">
    <property type="component" value="Unassembled WGS sequence"/>
</dbReference>
<proteinExistence type="predicted"/>
<dbReference type="EMBL" id="ML208812">
    <property type="protein sequence ID" value="TFK60210.1"/>
    <property type="molecule type" value="Genomic_DNA"/>
</dbReference>
<reference evidence="1 2" key="1">
    <citation type="journal article" date="2019" name="Nat. Ecol. Evol.">
        <title>Megaphylogeny resolves global patterns of mushroom evolution.</title>
        <authorList>
            <person name="Varga T."/>
            <person name="Krizsan K."/>
            <person name="Foldi C."/>
            <person name="Dima B."/>
            <person name="Sanchez-Garcia M."/>
            <person name="Sanchez-Ramirez S."/>
            <person name="Szollosi G.J."/>
            <person name="Szarkandi J.G."/>
            <person name="Papp V."/>
            <person name="Albert L."/>
            <person name="Andreopoulos W."/>
            <person name="Angelini C."/>
            <person name="Antonin V."/>
            <person name="Barry K.W."/>
            <person name="Bougher N.L."/>
            <person name="Buchanan P."/>
            <person name="Buyck B."/>
            <person name="Bense V."/>
            <person name="Catcheside P."/>
            <person name="Chovatia M."/>
            <person name="Cooper J."/>
            <person name="Damon W."/>
            <person name="Desjardin D."/>
            <person name="Finy P."/>
            <person name="Geml J."/>
            <person name="Haridas S."/>
            <person name="Hughes K."/>
            <person name="Justo A."/>
            <person name="Karasinski D."/>
            <person name="Kautmanova I."/>
            <person name="Kiss B."/>
            <person name="Kocsube S."/>
            <person name="Kotiranta H."/>
            <person name="LaButti K.M."/>
            <person name="Lechner B.E."/>
            <person name="Liimatainen K."/>
            <person name="Lipzen A."/>
            <person name="Lukacs Z."/>
            <person name="Mihaltcheva S."/>
            <person name="Morgado L.N."/>
            <person name="Niskanen T."/>
            <person name="Noordeloos M.E."/>
            <person name="Ohm R.A."/>
            <person name="Ortiz-Santana B."/>
            <person name="Ovrebo C."/>
            <person name="Racz N."/>
            <person name="Riley R."/>
            <person name="Savchenko A."/>
            <person name="Shiryaev A."/>
            <person name="Soop K."/>
            <person name="Spirin V."/>
            <person name="Szebenyi C."/>
            <person name="Tomsovsky M."/>
            <person name="Tulloss R.E."/>
            <person name="Uehling J."/>
            <person name="Grigoriev I.V."/>
            <person name="Vagvolgyi C."/>
            <person name="Papp T."/>
            <person name="Martin F.M."/>
            <person name="Miettinen O."/>
            <person name="Hibbett D.S."/>
            <person name="Nagy L.G."/>
        </authorList>
    </citation>
    <scope>NUCLEOTIDE SEQUENCE [LARGE SCALE GENOMIC DNA]</scope>
    <source>
        <strain evidence="1 2">NL-1719</strain>
    </source>
</reference>
<organism evidence="1 2">
    <name type="scientific">Pluteus cervinus</name>
    <dbReference type="NCBI Taxonomy" id="181527"/>
    <lineage>
        <taxon>Eukaryota</taxon>
        <taxon>Fungi</taxon>
        <taxon>Dikarya</taxon>
        <taxon>Basidiomycota</taxon>
        <taxon>Agaricomycotina</taxon>
        <taxon>Agaricomycetes</taxon>
        <taxon>Agaricomycetidae</taxon>
        <taxon>Agaricales</taxon>
        <taxon>Pluteineae</taxon>
        <taxon>Pluteaceae</taxon>
        <taxon>Pluteus</taxon>
    </lineage>
</organism>
<sequence>MSIQPIVVQPVQHTQPASADTEPTRRSQRKAKPVTKFTTGQAPAKTKGRPTAVAKPKTEGPNKPKAPKGKPRKEVAEKAKQKAGPSQLPTPPGASPALSSQDFAALANGRTVGPNEQRLAGRVVKLEAEVQRMKEVAAELRKENRRLRAELEEKDMLPRGREVAGLPFKLKRKVELEEDPEDATPSPKRMRVEDPVEGSGSR</sequence>
<evidence type="ECO:0000313" key="1">
    <source>
        <dbReference type="EMBL" id="TFK60210.1"/>
    </source>
</evidence>
<protein>
    <submittedName>
        <fullName evidence="1">Uncharacterized protein</fullName>
    </submittedName>
</protein>
<accession>A0ACD3A3D5</accession>